<dbReference type="CDD" id="cd09917">
    <property type="entry name" value="F-box_SF"/>
    <property type="match status" value="1"/>
</dbReference>
<keyword evidence="3" id="KW-1185">Reference proteome</keyword>
<dbReference type="EMBL" id="JAAAUY010000541">
    <property type="protein sequence ID" value="KAF9328684.1"/>
    <property type="molecule type" value="Genomic_DNA"/>
</dbReference>
<feature type="compositionally biased region" description="Low complexity" evidence="1">
    <location>
        <begin position="235"/>
        <end position="255"/>
    </location>
</feature>
<gene>
    <name evidence="2" type="ORF">BG006_008167</name>
</gene>
<dbReference type="AlphaFoldDB" id="A0A9P5SGI2"/>
<accession>A0A9P5SGI2</accession>
<comment type="caution">
    <text evidence="2">The sequence shown here is derived from an EMBL/GenBank/DDBJ whole genome shotgun (WGS) entry which is preliminary data.</text>
</comment>
<dbReference type="Proteomes" id="UP000696485">
    <property type="component" value="Unassembled WGS sequence"/>
</dbReference>
<feature type="compositionally biased region" description="Low complexity" evidence="1">
    <location>
        <begin position="267"/>
        <end position="279"/>
    </location>
</feature>
<name>A0A9P5SGI2_9FUNG</name>
<sequence>MDYHYDSTSSAAFDLITLSTDTHSLVSLRCKPTLTALPPELLSRVGHNLSLCEYSCLSRTSKRFHGHLFRPSEIILFLKTRYRLSIESGSIIIFAYLAYMQVKAPLLLEKIFDDFFADSALHQQEEYLIRQQQRQQRELLSHNTYLLNQSITGPTELNDSVIALQRMNALHSHKSAEQARKQAKWDAVRMLGVLYALDKTHVGPSSSTSALVLSGASDVIDPPRDVSSTTPEGNTPASPKVSPSSSTSSKTSLTSSPPPPPPPSPPTSNRARTRTSNASPHRGQPLFDQEYNGRIMEEEGEYHFDRNSSMDSLSDEETQLPDVQDRDPLFGSVAEGKRIAGRFSTEPISDLRNDPEKPNFSPSSSSSNNPWSSRLSKSKRHFKDDVEMGTAPSFSSVTASLEKKVAKSGQQILNRDDKIAFLTRYTDRMHTKLQALGIKDWGQKDIQTKKTYQLMIQHNNKTGEKDLVEFYLGRYGGAPPSDEPTETVAPVLPTEV</sequence>
<feature type="compositionally biased region" description="Pro residues" evidence="1">
    <location>
        <begin position="256"/>
        <end position="266"/>
    </location>
</feature>
<feature type="compositionally biased region" description="Low complexity" evidence="1">
    <location>
        <begin position="358"/>
        <end position="375"/>
    </location>
</feature>
<proteinExistence type="predicted"/>
<organism evidence="2 3">
    <name type="scientific">Podila minutissima</name>
    <dbReference type="NCBI Taxonomy" id="64525"/>
    <lineage>
        <taxon>Eukaryota</taxon>
        <taxon>Fungi</taxon>
        <taxon>Fungi incertae sedis</taxon>
        <taxon>Mucoromycota</taxon>
        <taxon>Mortierellomycotina</taxon>
        <taxon>Mortierellomycetes</taxon>
        <taxon>Mortierellales</taxon>
        <taxon>Mortierellaceae</taxon>
        <taxon>Podila</taxon>
    </lineage>
</organism>
<evidence type="ECO:0000256" key="1">
    <source>
        <dbReference type="SAM" id="MobiDB-lite"/>
    </source>
</evidence>
<feature type="region of interest" description="Disordered" evidence="1">
    <location>
        <begin position="214"/>
        <end position="288"/>
    </location>
</feature>
<protein>
    <recommendedName>
        <fullName evidence="4">F-box domain-containing protein</fullName>
    </recommendedName>
</protein>
<evidence type="ECO:0000313" key="3">
    <source>
        <dbReference type="Proteomes" id="UP000696485"/>
    </source>
</evidence>
<evidence type="ECO:0000313" key="2">
    <source>
        <dbReference type="EMBL" id="KAF9328684.1"/>
    </source>
</evidence>
<evidence type="ECO:0008006" key="4">
    <source>
        <dbReference type="Google" id="ProtNLM"/>
    </source>
</evidence>
<feature type="region of interest" description="Disordered" evidence="1">
    <location>
        <begin position="306"/>
        <end position="377"/>
    </location>
</feature>
<reference evidence="2" key="1">
    <citation type="journal article" date="2020" name="Fungal Divers.">
        <title>Resolving the Mortierellaceae phylogeny through synthesis of multi-gene phylogenetics and phylogenomics.</title>
        <authorList>
            <person name="Vandepol N."/>
            <person name="Liber J."/>
            <person name="Desiro A."/>
            <person name="Na H."/>
            <person name="Kennedy M."/>
            <person name="Barry K."/>
            <person name="Grigoriev I.V."/>
            <person name="Miller A.N."/>
            <person name="O'Donnell K."/>
            <person name="Stajich J.E."/>
            <person name="Bonito G."/>
        </authorList>
    </citation>
    <scope>NUCLEOTIDE SEQUENCE</scope>
    <source>
        <strain evidence="2">NVP1</strain>
    </source>
</reference>